<dbReference type="PANTHER" id="PTHR30480">
    <property type="entry name" value="BETA-HEXOSAMINIDASE-RELATED"/>
    <property type="match status" value="1"/>
</dbReference>
<dbReference type="Proteomes" id="UP001216510">
    <property type="component" value="Chromosome"/>
</dbReference>
<feature type="domain" description="Glycoside hydrolase family 3 N-terminal" evidence="4">
    <location>
        <begin position="15"/>
        <end position="335"/>
    </location>
</feature>
<evidence type="ECO:0000313" key="5">
    <source>
        <dbReference type="EMBL" id="WEF34360.1"/>
    </source>
</evidence>
<dbReference type="SUPFAM" id="SSF51445">
    <property type="entry name" value="(Trans)glycosidases"/>
    <property type="match status" value="1"/>
</dbReference>
<organism evidence="5 6">
    <name type="scientific">Pseudoduganella chitinolytica</name>
    <dbReference type="NCBI Taxonomy" id="34070"/>
    <lineage>
        <taxon>Bacteria</taxon>
        <taxon>Pseudomonadati</taxon>
        <taxon>Pseudomonadota</taxon>
        <taxon>Betaproteobacteria</taxon>
        <taxon>Burkholderiales</taxon>
        <taxon>Oxalobacteraceae</taxon>
        <taxon>Telluria group</taxon>
        <taxon>Pseudoduganella</taxon>
    </lineage>
</organism>
<protein>
    <submittedName>
        <fullName evidence="5">Beta-N-acetylhexosaminidase</fullName>
        <ecNumber evidence="5">3.2.1.52</ecNumber>
    </submittedName>
</protein>
<evidence type="ECO:0000256" key="1">
    <source>
        <dbReference type="ARBA" id="ARBA00005336"/>
    </source>
</evidence>
<evidence type="ECO:0000313" key="6">
    <source>
        <dbReference type="Proteomes" id="UP001216510"/>
    </source>
</evidence>
<dbReference type="GO" id="GO:0004563">
    <property type="term" value="F:beta-N-acetylhexosaminidase activity"/>
    <property type="evidence" value="ECO:0007669"/>
    <property type="project" value="UniProtKB-EC"/>
</dbReference>
<dbReference type="RefSeq" id="WP_277417039.1">
    <property type="nucleotide sequence ID" value="NZ_CP119083.1"/>
</dbReference>
<reference evidence="5 6" key="1">
    <citation type="submission" date="2023-02" db="EMBL/GenBank/DDBJ databases">
        <title>Gemone sequence of Telluria chitinolytica ACM 3522T.</title>
        <authorList>
            <person name="Frediansyah A."/>
            <person name="Miess H."/>
            <person name="Gross H."/>
        </authorList>
    </citation>
    <scope>NUCLEOTIDE SEQUENCE [LARGE SCALE GENOMIC DNA]</scope>
    <source>
        <strain evidence="5 6">ACM 3522</strain>
    </source>
</reference>
<dbReference type="InterPro" id="IPR050226">
    <property type="entry name" value="NagZ_Beta-hexosaminidase"/>
</dbReference>
<evidence type="ECO:0000256" key="3">
    <source>
        <dbReference type="ARBA" id="ARBA00023295"/>
    </source>
</evidence>
<dbReference type="Pfam" id="PF00933">
    <property type="entry name" value="Glyco_hydro_3"/>
    <property type="match status" value="1"/>
</dbReference>
<proteinExistence type="inferred from homology"/>
<evidence type="ECO:0000259" key="4">
    <source>
        <dbReference type="Pfam" id="PF00933"/>
    </source>
</evidence>
<keyword evidence="6" id="KW-1185">Reference proteome</keyword>
<evidence type="ECO:0000256" key="2">
    <source>
        <dbReference type="ARBA" id="ARBA00022801"/>
    </source>
</evidence>
<keyword evidence="2 5" id="KW-0378">Hydrolase</keyword>
<dbReference type="EMBL" id="CP119083">
    <property type="protein sequence ID" value="WEF34360.1"/>
    <property type="molecule type" value="Genomic_DNA"/>
</dbReference>
<dbReference type="NCBIfam" id="NF003740">
    <property type="entry name" value="PRK05337.1"/>
    <property type="match status" value="1"/>
</dbReference>
<dbReference type="Gene3D" id="3.20.20.300">
    <property type="entry name" value="Glycoside hydrolase, family 3, N-terminal domain"/>
    <property type="match status" value="1"/>
</dbReference>
<dbReference type="InterPro" id="IPR036962">
    <property type="entry name" value="Glyco_hydro_3_N_sf"/>
</dbReference>
<name>A0ABY8BEW0_9BURK</name>
<dbReference type="PANTHER" id="PTHR30480:SF16">
    <property type="entry name" value="GLYCOSIDE HYDROLASE FAMILY 3 DOMAIN PROTEIN"/>
    <property type="match status" value="1"/>
</dbReference>
<gene>
    <name evidence="5" type="primary">nagZ</name>
    <name evidence="5" type="ORF">PX653_06185</name>
</gene>
<sequence length="518" mass="54450">MAVQTTGQDEGIHAIGQLFMVGFDGLEPDAAIERLIRERRIGGVILFRRNVHTPGQVATLCRRLQEINAAVSDVPLLIALDQEGGMVMRIEQGVTPMPAPMAFHAAGSPEDCRALHRISGDEMRRIGVNMLLAPVLDVNNNRGNPVIGVRAFGEDADTVIRYGGAAIEGLQAAGVIVTAKHFPGHGDTAVDSHHAMALVAHDQQRLRDVELAPFRAAIGQGVDAIMTAHVAFPAFEPDPDVPATLSSAVLTGLLRDEMGYDGVVISDCLEMGAIADGIGVEQGAVGTLRAGADIVLISHTAARQHAAIDAVAAALASGELSAERIGAALARVRRLKEAVAVRGWRDLPAVPAGLMAPDALALAADVQRRALKVEGAFRALDRAAPVALVTFEVRDRTEVDEVANGRNKEARSSMLDALRAAGFDVAEHALSAQPTPADADAAIAFARDAAQIVVQTYNAMLVEEQRRVLAALPAGRLWVVAGRLPYDLDLVPGAQGRLAAFGCRPPALAPVVARLTGA</sequence>
<dbReference type="InterPro" id="IPR017853">
    <property type="entry name" value="GH"/>
</dbReference>
<comment type="similarity">
    <text evidence="1">Belongs to the glycosyl hydrolase 3 family.</text>
</comment>
<accession>A0ABY8BEW0</accession>
<dbReference type="InterPro" id="IPR001764">
    <property type="entry name" value="Glyco_hydro_3_N"/>
</dbReference>
<keyword evidence="3 5" id="KW-0326">Glycosidase</keyword>
<dbReference type="EC" id="3.2.1.52" evidence="5"/>